<dbReference type="Proteomes" id="UP000185003">
    <property type="component" value="Unassembled WGS sequence"/>
</dbReference>
<dbReference type="STRING" id="536979.SAMN04488055_1764"/>
<keyword evidence="2" id="KW-1185">Reference proteome</keyword>
<proteinExistence type="predicted"/>
<dbReference type="AlphaFoldDB" id="A0A1N6EQT9"/>
<protein>
    <submittedName>
        <fullName evidence="1">Uncharacterized protein</fullName>
    </submittedName>
</protein>
<dbReference type="RefSeq" id="WP_234979629.1">
    <property type="nucleotide sequence ID" value="NZ_FSRA01000001.1"/>
</dbReference>
<gene>
    <name evidence="1" type="ORF">SAMN04488055_1764</name>
</gene>
<evidence type="ECO:0000313" key="2">
    <source>
        <dbReference type="Proteomes" id="UP000185003"/>
    </source>
</evidence>
<name>A0A1N6EQT9_9BACT</name>
<sequence length="89" mass="9911">MQKLELMDKIQRELEDLQNSQTSILKKVSQIAADNITLGAALLDEKLPELQDEVDTSLNVIKELSEAFAAHRDKFFADNNLAAQVDPTA</sequence>
<evidence type="ECO:0000313" key="1">
    <source>
        <dbReference type="EMBL" id="SIN85293.1"/>
    </source>
</evidence>
<accession>A0A1N6EQT9</accession>
<dbReference type="EMBL" id="FSRA01000001">
    <property type="protein sequence ID" value="SIN85293.1"/>
    <property type="molecule type" value="Genomic_DNA"/>
</dbReference>
<reference evidence="1 2" key="1">
    <citation type="submission" date="2016-11" db="EMBL/GenBank/DDBJ databases">
        <authorList>
            <person name="Jaros S."/>
            <person name="Januszkiewicz K."/>
            <person name="Wedrychowicz H."/>
        </authorList>
    </citation>
    <scope>NUCLEOTIDE SEQUENCE [LARGE SCALE GENOMIC DNA]</scope>
    <source>
        <strain evidence="1 2">DSM 24787</strain>
    </source>
</reference>
<organism evidence="1 2">
    <name type="scientific">Chitinophaga niabensis</name>
    <dbReference type="NCBI Taxonomy" id="536979"/>
    <lineage>
        <taxon>Bacteria</taxon>
        <taxon>Pseudomonadati</taxon>
        <taxon>Bacteroidota</taxon>
        <taxon>Chitinophagia</taxon>
        <taxon>Chitinophagales</taxon>
        <taxon>Chitinophagaceae</taxon>
        <taxon>Chitinophaga</taxon>
    </lineage>
</organism>